<gene>
    <name evidence="1" type="ORF">HAX54_027473</name>
</gene>
<evidence type="ECO:0000313" key="1">
    <source>
        <dbReference type="EMBL" id="MCD9641321.1"/>
    </source>
</evidence>
<reference evidence="1 2" key="1">
    <citation type="journal article" date="2021" name="BMC Genomics">
        <title>Datura genome reveals duplications of psychoactive alkaloid biosynthetic genes and high mutation rate following tissue culture.</title>
        <authorList>
            <person name="Rajewski A."/>
            <person name="Carter-House D."/>
            <person name="Stajich J."/>
            <person name="Litt A."/>
        </authorList>
    </citation>
    <scope>NUCLEOTIDE SEQUENCE [LARGE SCALE GENOMIC DNA]</scope>
    <source>
        <strain evidence="1">AR-01</strain>
    </source>
</reference>
<sequence>MEDVEIELSETICKLYANGDHPKKALRDAVEVEVGDRYKQYDLESFEATSRNESIGGLKRECG</sequence>
<protein>
    <submittedName>
        <fullName evidence="1">Uncharacterized protein</fullName>
    </submittedName>
</protein>
<evidence type="ECO:0000313" key="2">
    <source>
        <dbReference type="Proteomes" id="UP000823775"/>
    </source>
</evidence>
<keyword evidence="2" id="KW-1185">Reference proteome</keyword>
<comment type="caution">
    <text evidence="1">The sequence shown here is derived from an EMBL/GenBank/DDBJ whole genome shotgun (WGS) entry which is preliminary data.</text>
</comment>
<name>A0ABS8V2K5_DATST</name>
<feature type="non-terminal residue" evidence="1">
    <location>
        <position position="63"/>
    </location>
</feature>
<accession>A0ABS8V2K5</accession>
<proteinExistence type="predicted"/>
<organism evidence="1 2">
    <name type="scientific">Datura stramonium</name>
    <name type="common">Jimsonweed</name>
    <name type="synonym">Common thornapple</name>
    <dbReference type="NCBI Taxonomy" id="4076"/>
    <lineage>
        <taxon>Eukaryota</taxon>
        <taxon>Viridiplantae</taxon>
        <taxon>Streptophyta</taxon>
        <taxon>Embryophyta</taxon>
        <taxon>Tracheophyta</taxon>
        <taxon>Spermatophyta</taxon>
        <taxon>Magnoliopsida</taxon>
        <taxon>eudicotyledons</taxon>
        <taxon>Gunneridae</taxon>
        <taxon>Pentapetalae</taxon>
        <taxon>asterids</taxon>
        <taxon>lamiids</taxon>
        <taxon>Solanales</taxon>
        <taxon>Solanaceae</taxon>
        <taxon>Solanoideae</taxon>
        <taxon>Datureae</taxon>
        <taxon>Datura</taxon>
    </lineage>
</organism>
<dbReference type="EMBL" id="JACEIK010003332">
    <property type="protein sequence ID" value="MCD9641321.1"/>
    <property type="molecule type" value="Genomic_DNA"/>
</dbReference>
<dbReference type="Proteomes" id="UP000823775">
    <property type="component" value="Unassembled WGS sequence"/>
</dbReference>